<dbReference type="EMBL" id="RQFT01000012">
    <property type="protein sequence ID" value="TGL03540.1"/>
    <property type="molecule type" value="Genomic_DNA"/>
</dbReference>
<dbReference type="Proteomes" id="UP000297641">
    <property type="component" value="Unassembled WGS sequence"/>
</dbReference>
<dbReference type="RefSeq" id="WP_135771845.1">
    <property type="nucleotide sequence ID" value="NZ_RQFT01000012.1"/>
</dbReference>
<proteinExistence type="predicted"/>
<evidence type="ECO:0000313" key="1">
    <source>
        <dbReference type="EMBL" id="TGL03540.1"/>
    </source>
</evidence>
<sequence>MLDENLIKLEFEEIDPTELYHHGDIIDYYDDISLGKISLKVINMVYLPVSIRNKLENRYSKGTDFVFPFDLNNKLVIALIDGNKTILTATKVNYIAFKKYLESIHENLMLNG</sequence>
<evidence type="ECO:0000313" key="2">
    <source>
        <dbReference type="Proteomes" id="UP000297641"/>
    </source>
</evidence>
<name>A0A7I0HPJ6_9LEPT</name>
<accession>A0A7I0HPJ6</accession>
<comment type="caution">
    <text evidence="1">The sequence shown here is derived from an EMBL/GenBank/DDBJ whole genome shotgun (WGS) entry which is preliminary data.</text>
</comment>
<gene>
    <name evidence="1" type="ORF">EHQ43_17440</name>
</gene>
<dbReference type="AlphaFoldDB" id="A0A7I0HPJ6"/>
<organism evidence="1 2">
    <name type="scientific">Leptospira bouyouniensis</name>
    <dbReference type="NCBI Taxonomy" id="2484911"/>
    <lineage>
        <taxon>Bacteria</taxon>
        <taxon>Pseudomonadati</taxon>
        <taxon>Spirochaetota</taxon>
        <taxon>Spirochaetia</taxon>
        <taxon>Leptospirales</taxon>
        <taxon>Leptospiraceae</taxon>
        <taxon>Leptospira</taxon>
    </lineage>
</organism>
<protein>
    <submittedName>
        <fullName evidence="1">Uncharacterized protein</fullName>
    </submittedName>
</protein>
<reference evidence="1 2" key="1">
    <citation type="journal article" date="2019" name="PLoS Negl. Trop. Dis.">
        <title>Revisiting the worldwide diversity of Leptospira species in the environment.</title>
        <authorList>
            <person name="Vincent A.T."/>
            <person name="Schiettekatte O."/>
            <person name="Bourhy P."/>
            <person name="Veyrier F.J."/>
            <person name="Picardeau M."/>
        </authorList>
    </citation>
    <scope>NUCLEOTIDE SEQUENCE [LARGE SCALE GENOMIC DNA]</scope>
    <source>
        <strain evidence="1 2">201800273</strain>
    </source>
</reference>